<dbReference type="InterPro" id="IPR015424">
    <property type="entry name" value="PyrdxlP-dep_Trfase"/>
</dbReference>
<dbReference type="GO" id="GO:0000271">
    <property type="term" value="P:polysaccharide biosynthetic process"/>
    <property type="evidence" value="ECO:0007669"/>
    <property type="project" value="TreeGrafter"/>
</dbReference>
<name>A0A382Y193_9ZZZZ</name>
<dbReference type="AlphaFoldDB" id="A0A382Y193"/>
<protein>
    <recommendedName>
        <fullName evidence="3">Aminotransferase class V domain-containing protein</fullName>
    </recommendedName>
</protein>
<reference evidence="2" key="1">
    <citation type="submission" date="2018-05" db="EMBL/GenBank/DDBJ databases">
        <authorList>
            <person name="Lanie J.A."/>
            <person name="Ng W.-L."/>
            <person name="Kazmierczak K.M."/>
            <person name="Andrzejewski T.M."/>
            <person name="Davidsen T.M."/>
            <person name="Wayne K.J."/>
            <person name="Tettelin H."/>
            <person name="Glass J.I."/>
            <person name="Rusch D."/>
            <person name="Podicherti R."/>
            <person name="Tsui H.-C.T."/>
            <person name="Winkler M.E."/>
        </authorList>
    </citation>
    <scope>NUCLEOTIDE SEQUENCE</scope>
</reference>
<dbReference type="GO" id="GO:0030170">
    <property type="term" value="F:pyridoxal phosphate binding"/>
    <property type="evidence" value="ECO:0007669"/>
    <property type="project" value="TreeGrafter"/>
</dbReference>
<dbReference type="PANTHER" id="PTHR30244:SF36">
    <property type="entry name" value="3-OXO-GLUCOSE-6-PHOSPHATE:GLUTAMATE AMINOTRANSFERASE"/>
    <property type="match status" value="1"/>
</dbReference>
<keyword evidence="1" id="KW-0663">Pyridoxal phosphate</keyword>
<evidence type="ECO:0000256" key="1">
    <source>
        <dbReference type="ARBA" id="ARBA00022898"/>
    </source>
</evidence>
<feature type="non-terminal residue" evidence="2">
    <location>
        <position position="189"/>
    </location>
</feature>
<dbReference type="Gene3D" id="3.40.640.10">
    <property type="entry name" value="Type I PLP-dependent aspartate aminotransferase-like (Major domain)"/>
    <property type="match status" value="1"/>
</dbReference>
<evidence type="ECO:0008006" key="3">
    <source>
        <dbReference type="Google" id="ProtNLM"/>
    </source>
</evidence>
<organism evidence="2">
    <name type="scientific">marine metagenome</name>
    <dbReference type="NCBI Taxonomy" id="408172"/>
    <lineage>
        <taxon>unclassified sequences</taxon>
        <taxon>metagenomes</taxon>
        <taxon>ecological metagenomes</taxon>
    </lineage>
</organism>
<dbReference type="InterPro" id="IPR000653">
    <property type="entry name" value="DegT/StrS_aminotransferase"/>
</dbReference>
<accession>A0A382Y193</accession>
<dbReference type="EMBL" id="UINC01172140">
    <property type="protein sequence ID" value="SVD77056.1"/>
    <property type="molecule type" value="Genomic_DNA"/>
</dbReference>
<dbReference type="InterPro" id="IPR015421">
    <property type="entry name" value="PyrdxlP-dep_Trfase_major"/>
</dbReference>
<dbReference type="SUPFAM" id="SSF53383">
    <property type="entry name" value="PLP-dependent transferases"/>
    <property type="match status" value="1"/>
</dbReference>
<proteinExistence type="predicted"/>
<gene>
    <name evidence="2" type="ORF">METZ01_LOCUS429910</name>
</gene>
<evidence type="ECO:0000313" key="2">
    <source>
        <dbReference type="EMBL" id="SVD77056.1"/>
    </source>
</evidence>
<sequence length="189" mass="20256">MIFFSYPKAGFEKYSSEIKEAIDRVLNSGIYIKGESLKNFENNFSHYLGCTFGLGVASGTDSIFLSLKAIGVKEDDEVLTVSHTATGTVAAVVHTGASPVFLDIKEETMNLDSSKIENSITKKTKAIIAVHLYGQACDMDPILDISKKYGIPVIEDCAQAAGAEYKGNKVGSMGVAGCFSFFPTKNLSG</sequence>
<dbReference type="PANTHER" id="PTHR30244">
    <property type="entry name" value="TRANSAMINASE"/>
    <property type="match status" value="1"/>
</dbReference>
<dbReference type="GO" id="GO:0008483">
    <property type="term" value="F:transaminase activity"/>
    <property type="evidence" value="ECO:0007669"/>
    <property type="project" value="TreeGrafter"/>
</dbReference>
<dbReference type="Pfam" id="PF01041">
    <property type="entry name" value="DegT_DnrJ_EryC1"/>
    <property type="match status" value="1"/>
</dbReference>